<evidence type="ECO:0000259" key="1">
    <source>
        <dbReference type="Pfam" id="PF01266"/>
    </source>
</evidence>
<feature type="domain" description="FAD dependent oxidoreductase" evidence="1">
    <location>
        <begin position="17"/>
        <end position="91"/>
    </location>
</feature>
<feature type="domain" description="FAD dependent oxidoreductase" evidence="1">
    <location>
        <begin position="107"/>
        <end position="347"/>
    </location>
</feature>
<gene>
    <name evidence="2" type="ORF">GFSPODELE1_LOCUS7636</name>
</gene>
<accession>A0ABP1DQE6</accession>
<dbReference type="InterPro" id="IPR036188">
    <property type="entry name" value="FAD/NAD-bd_sf"/>
</dbReference>
<dbReference type="Proteomes" id="UP001497453">
    <property type="component" value="Chromosome 5"/>
</dbReference>
<keyword evidence="3" id="KW-1185">Reference proteome</keyword>
<evidence type="ECO:0000313" key="3">
    <source>
        <dbReference type="Proteomes" id="UP001497453"/>
    </source>
</evidence>
<organism evidence="2 3">
    <name type="scientific">Somion occarium</name>
    <dbReference type="NCBI Taxonomy" id="3059160"/>
    <lineage>
        <taxon>Eukaryota</taxon>
        <taxon>Fungi</taxon>
        <taxon>Dikarya</taxon>
        <taxon>Basidiomycota</taxon>
        <taxon>Agaricomycotina</taxon>
        <taxon>Agaricomycetes</taxon>
        <taxon>Polyporales</taxon>
        <taxon>Cerrenaceae</taxon>
        <taxon>Somion</taxon>
    </lineage>
</organism>
<dbReference type="InterPro" id="IPR006076">
    <property type="entry name" value="FAD-dep_OxRdtase"/>
</dbReference>
<dbReference type="PANTHER" id="PTHR13847:SF150">
    <property type="entry name" value="OXIDOREDUCTASE TDA3-RELATED"/>
    <property type="match status" value="1"/>
</dbReference>
<name>A0ABP1DQE6_9APHY</name>
<dbReference type="PANTHER" id="PTHR13847">
    <property type="entry name" value="SARCOSINE DEHYDROGENASE-RELATED"/>
    <property type="match status" value="1"/>
</dbReference>
<protein>
    <recommendedName>
        <fullName evidence="1">FAD dependent oxidoreductase domain-containing protein</fullName>
    </recommendedName>
</protein>
<dbReference type="Gene3D" id="3.50.50.60">
    <property type="entry name" value="FAD/NAD(P)-binding domain"/>
    <property type="match status" value="2"/>
</dbReference>
<dbReference type="EMBL" id="OZ037948">
    <property type="protein sequence ID" value="CAL1710061.1"/>
    <property type="molecule type" value="Genomic_DNA"/>
</dbReference>
<evidence type="ECO:0000313" key="2">
    <source>
        <dbReference type="EMBL" id="CAL1710061.1"/>
    </source>
</evidence>
<sequence>MPQENPPMSTSSGERNIVIIGAGIIGCTAAYYISHHPSFSSNTRVTIIEASKRGVAQGASGKAGGLVAAWAYPEELVSISFPEHERLAEMYDGANRWGFSVMAPAGQTAQVHPYLFTTSMFKFAKEKGVEFIAGKATSLNIDPSSKSVTGVTYIDNESQTEKTIPATQIILAAGVWSPKLIPSLPISGTRAHSITLRFNPPKVFAPHVLFTEITMPIIPSLTSPSSPYSPPSNTVRVASPEIYPRPTNEVYVCGPGDNPPIPETVDDVIVEPRLCENAREQVASISNELREGTIARRQACFLPVVTKGGGPIIGEAETIAKGLIIATGHTCWGISNAPGTGKLLAELVMDGEITSADLKKLAPSKFI</sequence>
<dbReference type="SUPFAM" id="SSF51905">
    <property type="entry name" value="FAD/NAD(P)-binding domain"/>
    <property type="match status" value="1"/>
</dbReference>
<dbReference type="Pfam" id="PF01266">
    <property type="entry name" value="DAO"/>
    <property type="match status" value="2"/>
</dbReference>
<proteinExistence type="predicted"/>
<reference evidence="3" key="1">
    <citation type="submission" date="2024-04" db="EMBL/GenBank/DDBJ databases">
        <authorList>
            <person name="Shaw F."/>
            <person name="Minotto A."/>
        </authorList>
    </citation>
    <scope>NUCLEOTIDE SEQUENCE [LARGE SCALE GENOMIC DNA]</scope>
</reference>